<proteinExistence type="predicted"/>
<protein>
    <submittedName>
        <fullName evidence="1">Uncharacterized protein</fullName>
    </submittedName>
</protein>
<dbReference type="Proteomes" id="UP000182658">
    <property type="component" value="Unassembled WGS sequence"/>
</dbReference>
<evidence type="ECO:0000313" key="1">
    <source>
        <dbReference type="EMBL" id="OIW24176.1"/>
    </source>
</evidence>
<sequence length="266" mass="29359">MVLFGTSSTQPLDLQWFRNLTCFTETKSGMLPFAYQVQRLDDVVHRLLCRTPATLDAVEDDDGVVENRDYSGGSLVAFVIAVVDIPASHRRDAAPSPEKEIPRGELWDVTSRRSRQGPVTLTPKYRWCCSDRTQYADEGHDYEYKSEPTLSTHNTPETHVWRPDPLAPDQVESDVSNFGQREGFGHGAPVGVVSDVLSSAGGQSIVSIPGAEAEELDVQLNSEPAVLEQQEHQLITTDEVPAAVVSQQPRRALCYTGAWSLPDSCF</sequence>
<dbReference type="AlphaFoldDB" id="A0A1J7J2X8"/>
<accession>A0A1J7J2X8</accession>
<organism evidence="1 2">
    <name type="scientific">Coniochaeta ligniaria NRRL 30616</name>
    <dbReference type="NCBI Taxonomy" id="1408157"/>
    <lineage>
        <taxon>Eukaryota</taxon>
        <taxon>Fungi</taxon>
        <taxon>Dikarya</taxon>
        <taxon>Ascomycota</taxon>
        <taxon>Pezizomycotina</taxon>
        <taxon>Sordariomycetes</taxon>
        <taxon>Sordariomycetidae</taxon>
        <taxon>Coniochaetales</taxon>
        <taxon>Coniochaetaceae</taxon>
        <taxon>Coniochaeta</taxon>
    </lineage>
</organism>
<evidence type="ECO:0000313" key="2">
    <source>
        <dbReference type="Proteomes" id="UP000182658"/>
    </source>
</evidence>
<keyword evidence="2" id="KW-1185">Reference proteome</keyword>
<gene>
    <name evidence="1" type="ORF">CONLIGDRAFT_648968</name>
</gene>
<name>A0A1J7J2X8_9PEZI</name>
<reference evidence="1 2" key="1">
    <citation type="submission" date="2016-10" db="EMBL/GenBank/DDBJ databases">
        <title>Draft genome sequence of Coniochaeta ligniaria NRRL30616, a lignocellulolytic fungus for bioabatement of inhibitors in plant biomass hydrolysates.</title>
        <authorList>
            <consortium name="DOE Joint Genome Institute"/>
            <person name="Jimenez D.J."/>
            <person name="Hector R.E."/>
            <person name="Riley R."/>
            <person name="Sun H."/>
            <person name="Grigoriev I.V."/>
            <person name="Van Elsas J.D."/>
            <person name="Nichols N.N."/>
        </authorList>
    </citation>
    <scope>NUCLEOTIDE SEQUENCE [LARGE SCALE GENOMIC DNA]</scope>
    <source>
        <strain evidence="1 2">NRRL 30616</strain>
    </source>
</reference>
<dbReference type="InParanoid" id="A0A1J7J2X8"/>
<dbReference type="EMBL" id="KV875104">
    <property type="protein sequence ID" value="OIW24176.1"/>
    <property type="molecule type" value="Genomic_DNA"/>
</dbReference>